<reference evidence="1 2" key="1">
    <citation type="submission" date="2017-09" db="EMBL/GenBank/DDBJ databases">
        <title>Depth-based differentiation of microbial function through sediment-hosted aquifers and enrichment of novel symbionts in the deep terrestrial subsurface.</title>
        <authorList>
            <person name="Probst A.J."/>
            <person name="Ladd B."/>
            <person name="Jarett J.K."/>
            <person name="Geller-Mcgrath D.E."/>
            <person name="Sieber C.M."/>
            <person name="Emerson J.B."/>
            <person name="Anantharaman K."/>
            <person name="Thomas B.C."/>
            <person name="Malmstrom R."/>
            <person name="Stieglmeier M."/>
            <person name="Klingl A."/>
            <person name="Woyke T."/>
            <person name="Ryan C.M."/>
            <person name="Banfield J.F."/>
        </authorList>
    </citation>
    <scope>NUCLEOTIDE SEQUENCE [LARGE SCALE GENOMIC DNA]</scope>
    <source>
        <strain evidence="1">CG17_big_fil_post_rev_8_21_14_2_50_48_46</strain>
    </source>
</reference>
<protein>
    <submittedName>
        <fullName evidence="1">Uncharacterized protein</fullName>
    </submittedName>
</protein>
<accession>A0A2M7G1X5</accession>
<evidence type="ECO:0000313" key="2">
    <source>
        <dbReference type="Proteomes" id="UP000231019"/>
    </source>
</evidence>
<evidence type="ECO:0000313" key="1">
    <source>
        <dbReference type="EMBL" id="PIW15636.1"/>
    </source>
</evidence>
<gene>
    <name evidence="1" type="ORF">COW36_16495</name>
</gene>
<dbReference type="EMBL" id="PFFQ01000049">
    <property type="protein sequence ID" value="PIW15636.1"/>
    <property type="molecule type" value="Genomic_DNA"/>
</dbReference>
<comment type="caution">
    <text evidence="1">The sequence shown here is derived from an EMBL/GenBank/DDBJ whole genome shotgun (WGS) entry which is preliminary data.</text>
</comment>
<sequence>MFKGLEPHNLDQVLELVAVWKNAFLKSPEYFNLSEDAQDESGPVILGFGEYMFSYRSLSPAEWAPDAAQECCLEDFPAHMIAEPNFFESVSPVLVAFFEFLGRERQYLQAKDLSERVSGLKDEITRLSEDPARWSKEKLLIMQATLDGHDLNDLDILVDYARSYEEQFHDLVF</sequence>
<dbReference type="Proteomes" id="UP000231019">
    <property type="component" value="Unassembled WGS sequence"/>
</dbReference>
<organism evidence="1 2">
    <name type="scientific">bacterium (Candidatus Blackallbacteria) CG17_big_fil_post_rev_8_21_14_2_50_48_46</name>
    <dbReference type="NCBI Taxonomy" id="2014261"/>
    <lineage>
        <taxon>Bacteria</taxon>
        <taxon>Candidatus Blackallbacteria</taxon>
    </lineage>
</organism>
<name>A0A2M7G1X5_9BACT</name>
<dbReference type="AlphaFoldDB" id="A0A2M7G1X5"/>
<proteinExistence type="predicted"/>